<protein>
    <recommendedName>
        <fullName evidence="2">PDZ domain-containing protein</fullName>
    </recommendedName>
</protein>
<dbReference type="EMBL" id="JH993019">
    <property type="protein sequence ID" value="EKX42100.1"/>
    <property type="molecule type" value="Genomic_DNA"/>
</dbReference>
<name>L1J1X9_GUITC</name>
<dbReference type="GeneID" id="17298751"/>
<accession>L1J1X9</accession>
<reference evidence="5" key="2">
    <citation type="submission" date="2012-11" db="EMBL/GenBank/DDBJ databases">
        <authorList>
            <person name="Kuo A."/>
            <person name="Curtis B.A."/>
            <person name="Tanifuji G."/>
            <person name="Burki F."/>
            <person name="Gruber A."/>
            <person name="Irimia M."/>
            <person name="Maruyama S."/>
            <person name="Arias M.C."/>
            <person name="Ball S.G."/>
            <person name="Gile G.H."/>
            <person name="Hirakawa Y."/>
            <person name="Hopkins J.F."/>
            <person name="Rensing S.A."/>
            <person name="Schmutz J."/>
            <person name="Symeonidi A."/>
            <person name="Elias M."/>
            <person name="Eveleigh R.J."/>
            <person name="Herman E.K."/>
            <person name="Klute M.J."/>
            <person name="Nakayama T."/>
            <person name="Obornik M."/>
            <person name="Reyes-Prieto A."/>
            <person name="Armbrust E.V."/>
            <person name="Aves S.J."/>
            <person name="Beiko R.G."/>
            <person name="Coutinho P."/>
            <person name="Dacks J.B."/>
            <person name="Durnford D.G."/>
            <person name="Fast N.M."/>
            <person name="Green B.R."/>
            <person name="Grisdale C."/>
            <person name="Hempe F."/>
            <person name="Henrissat B."/>
            <person name="Hoppner M.P."/>
            <person name="Ishida K.-I."/>
            <person name="Kim E."/>
            <person name="Koreny L."/>
            <person name="Kroth P.G."/>
            <person name="Liu Y."/>
            <person name="Malik S.-B."/>
            <person name="Maier U.G."/>
            <person name="McRose D."/>
            <person name="Mock T."/>
            <person name="Neilson J.A."/>
            <person name="Onodera N.T."/>
            <person name="Poole A.M."/>
            <person name="Pritham E.J."/>
            <person name="Richards T.A."/>
            <person name="Rocap G."/>
            <person name="Roy S.W."/>
            <person name="Sarai C."/>
            <person name="Schaack S."/>
            <person name="Shirato S."/>
            <person name="Slamovits C.H."/>
            <person name="Spencer D.F."/>
            <person name="Suzuki S."/>
            <person name="Worden A.Z."/>
            <person name="Zauner S."/>
            <person name="Barry K."/>
            <person name="Bell C."/>
            <person name="Bharti A.K."/>
            <person name="Crow J.A."/>
            <person name="Grimwood J."/>
            <person name="Kramer R."/>
            <person name="Lindquist E."/>
            <person name="Lucas S."/>
            <person name="Salamov A."/>
            <person name="McFadden G.I."/>
            <person name="Lane C.E."/>
            <person name="Keeling P.J."/>
            <person name="Gray M.W."/>
            <person name="Grigoriev I.V."/>
            <person name="Archibald J.M."/>
        </authorList>
    </citation>
    <scope>NUCLEOTIDE SEQUENCE</scope>
    <source>
        <strain evidence="5">CCMP2712</strain>
    </source>
</reference>
<gene>
    <name evidence="3" type="ORF">GUITHDRAFT_111953</name>
</gene>
<feature type="compositionally biased region" description="Polar residues" evidence="1">
    <location>
        <begin position="1"/>
        <end position="16"/>
    </location>
</feature>
<feature type="domain" description="PDZ" evidence="2">
    <location>
        <begin position="41"/>
        <end position="114"/>
    </location>
</feature>
<reference evidence="4" key="3">
    <citation type="submission" date="2015-06" db="UniProtKB">
        <authorList>
            <consortium name="EnsemblProtists"/>
        </authorList>
    </citation>
    <scope>IDENTIFICATION</scope>
</reference>
<feature type="region of interest" description="Disordered" evidence="1">
    <location>
        <begin position="1"/>
        <end position="24"/>
    </location>
</feature>
<dbReference type="Gene3D" id="2.30.42.10">
    <property type="match status" value="1"/>
</dbReference>
<evidence type="ECO:0000313" key="3">
    <source>
        <dbReference type="EMBL" id="EKX42100.1"/>
    </source>
</evidence>
<evidence type="ECO:0000256" key="1">
    <source>
        <dbReference type="SAM" id="MobiDB-lite"/>
    </source>
</evidence>
<reference evidence="3 5" key="1">
    <citation type="journal article" date="2012" name="Nature">
        <title>Algal genomes reveal evolutionary mosaicism and the fate of nucleomorphs.</title>
        <authorList>
            <consortium name="DOE Joint Genome Institute"/>
            <person name="Curtis B.A."/>
            <person name="Tanifuji G."/>
            <person name="Burki F."/>
            <person name="Gruber A."/>
            <person name="Irimia M."/>
            <person name="Maruyama S."/>
            <person name="Arias M.C."/>
            <person name="Ball S.G."/>
            <person name="Gile G.H."/>
            <person name="Hirakawa Y."/>
            <person name="Hopkins J.F."/>
            <person name="Kuo A."/>
            <person name="Rensing S.A."/>
            <person name="Schmutz J."/>
            <person name="Symeonidi A."/>
            <person name="Elias M."/>
            <person name="Eveleigh R.J."/>
            <person name="Herman E.K."/>
            <person name="Klute M.J."/>
            <person name="Nakayama T."/>
            <person name="Obornik M."/>
            <person name="Reyes-Prieto A."/>
            <person name="Armbrust E.V."/>
            <person name="Aves S.J."/>
            <person name="Beiko R.G."/>
            <person name="Coutinho P."/>
            <person name="Dacks J.B."/>
            <person name="Durnford D.G."/>
            <person name="Fast N.M."/>
            <person name="Green B.R."/>
            <person name="Grisdale C.J."/>
            <person name="Hempel F."/>
            <person name="Henrissat B."/>
            <person name="Hoppner M.P."/>
            <person name="Ishida K."/>
            <person name="Kim E."/>
            <person name="Koreny L."/>
            <person name="Kroth P.G."/>
            <person name="Liu Y."/>
            <person name="Malik S.B."/>
            <person name="Maier U.G."/>
            <person name="McRose D."/>
            <person name="Mock T."/>
            <person name="Neilson J.A."/>
            <person name="Onodera N.T."/>
            <person name="Poole A.M."/>
            <person name="Pritham E.J."/>
            <person name="Richards T.A."/>
            <person name="Rocap G."/>
            <person name="Roy S.W."/>
            <person name="Sarai C."/>
            <person name="Schaack S."/>
            <person name="Shirato S."/>
            <person name="Slamovits C.H."/>
            <person name="Spencer D.F."/>
            <person name="Suzuki S."/>
            <person name="Worden A.Z."/>
            <person name="Zauner S."/>
            <person name="Barry K."/>
            <person name="Bell C."/>
            <person name="Bharti A.K."/>
            <person name="Crow J.A."/>
            <person name="Grimwood J."/>
            <person name="Kramer R."/>
            <person name="Lindquist E."/>
            <person name="Lucas S."/>
            <person name="Salamov A."/>
            <person name="McFadden G.I."/>
            <person name="Lane C.E."/>
            <person name="Keeling P.J."/>
            <person name="Gray M.W."/>
            <person name="Grigoriev I.V."/>
            <person name="Archibald J.M."/>
        </authorList>
    </citation>
    <scope>NUCLEOTIDE SEQUENCE</scope>
    <source>
        <strain evidence="3 5">CCMP2712</strain>
    </source>
</reference>
<dbReference type="KEGG" id="gtt:GUITHDRAFT_111953"/>
<evidence type="ECO:0000313" key="4">
    <source>
        <dbReference type="EnsemblProtists" id="EKX42100"/>
    </source>
</evidence>
<dbReference type="AlphaFoldDB" id="L1J1X9"/>
<dbReference type="Proteomes" id="UP000011087">
    <property type="component" value="Unassembled WGS sequence"/>
</dbReference>
<dbReference type="EnsemblProtists" id="EKX42100">
    <property type="protein sequence ID" value="EKX42100"/>
    <property type="gene ID" value="GUITHDRAFT_111953"/>
</dbReference>
<dbReference type="HOGENOM" id="CLU_1753190_0_0_1"/>
<evidence type="ECO:0000313" key="5">
    <source>
        <dbReference type="Proteomes" id="UP000011087"/>
    </source>
</evidence>
<organism evidence="3">
    <name type="scientific">Guillardia theta (strain CCMP2712)</name>
    <name type="common">Cryptophyte</name>
    <dbReference type="NCBI Taxonomy" id="905079"/>
    <lineage>
        <taxon>Eukaryota</taxon>
        <taxon>Cryptophyceae</taxon>
        <taxon>Pyrenomonadales</taxon>
        <taxon>Geminigeraceae</taxon>
        <taxon>Guillardia</taxon>
    </lineage>
</organism>
<evidence type="ECO:0000259" key="2">
    <source>
        <dbReference type="SMART" id="SM00228"/>
    </source>
</evidence>
<dbReference type="RefSeq" id="XP_005829080.1">
    <property type="nucleotide sequence ID" value="XM_005829023.1"/>
</dbReference>
<keyword evidence="5" id="KW-1185">Reference proteome</keyword>
<dbReference type="InterPro" id="IPR001478">
    <property type="entry name" value="PDZ"/>
</dbReference>
<dbReference type="OrthoDB" id="66881at2759"/>
<sequence length="149" mass="16560">MGGGVSTATCWDTRTPSAPPRVGPNPWIVQQNLRRPSRVPVGVGCYFQICHGGRIKVREIASDSPASECEKIRVGDELVRVDSIDIQGKSLSQLSSHVLGQQGSWVKLEFVSVRDHQHYTVVLMREKRSVQSAGSFEEEWEMSLNALRV</sequence>
<dbReference type="SMART" id="SM00228">
    <property type="entry name" value="PDZ"/>
    <property type="match status" value="1"/>
</dbReference>
<proteinExistence type="predicted"/>
<dbReference type="PaxDb" id="55529-EKX42100"/>
<dbReference type="SUPFAM" id="SSF50156">
    <property type="entry name" value="PDZ domain-like"/>
    <property type="match status" value="1"/>
</dbReference>
<dbReference type="InterPro" id="IPR036034">
    <property type="entry name" value="PDZ_sf"/>
</dbReference>